<evidence type="ECO:0000313" key="3">
    <source>
        <dbReference type="Proteomes" id="UP000290815"/>
    </source>
</evidence>
<accession>A0A449AVH2</accession>
<keyword evidence="3" id="KW-1185">Reference proteome</keyword>
<keyword evidence="1" id="KW-1133">Transmembrane helix</keyword>
<organism evidence="2 3">
    <name type="scientific">Mycoplasmopsis glycophila</name>
    <dbReference type="NCBI Taxonomy" id="171285"/>
    <lineage>
        <taxon>Bacteria</taxon>
        <taxon>Bacillati</taxon>
        <taxon>Mycoplasmatota</taxon>
        <taxon>Mycoplasmoidales</taxon>
        <taxon>Metamycoplasmataceae</taxon>
        <taxon>Mycoplasmopsis</taxon>
    </lineage>
</organism>
<dbReference type="RefSeq" id="WP_027333757.1">
    <property type="nucleotide sequence ID" value="NZ_LR215024.1"/>
</dbReference>
<dbReference type="AlphaFoldDB" id="A0A449AVH2"/>
<gene>
    <name evidence="2" type="ORF">NCTC10194_00475</name>
</gene>
<dbReference type="Proteomes" id="UP000290815">
    <property type="component" value="Chromosome"/>
</dbReference>
<evidence type="ECO:0008006" key="4">
    <source>
        <dbReference type="Google" id="ProtNLM"/>
    </source>
</evidence>
<evidence type="ECO:0000256" key="1">
    <source>
        <dbReference type="SAM" id="Phobius"/>
    </source>
</evidence>
<protein>
    <recommendedName>
        <fullName evidence="4">DUF3899 domain-containing protein</fullName>
    </recommendedName>
</protein>
<keyword evidence="1" id="KW-0472">Membrane</keyword>
<reference evidence="2 3" key="1">
    <citation type="submission" date="2019-01" db="EMBL/GenBank/DDBJ databases">
        <authorList>
            <consortium name="Pathogen Informatics"/>
        </authorList>
    </citation>
    <scope>NUCLEOTIDE SEQUENCE [LARGE SCALE GENOMIC DNA]</scope>
    <source>
        <strain evidence="2 3">NCTC10194</strain>
    </source>
</reference>
<evidence type="ECO:0000313" key="2">
    <source>
        <dbReference type="EMBL" id="VEU70517.1"/>
    </source>
</evidence>
<dbReference type="EMBL" id="LR215024">
    <property type="protein sequence ID" value="VEU70517.1"/>
    <property type="molecule type" value="Genomic_DNA"/>
</dbReference>
<dbReference type="KEGG" id="mgly:NCTC10194_00475"/>
<proteinExistence type="predicted"/>
<feature type="transmembrane region" description="Helical" evidence="1">
    <location>
        <begin position="52"/>
        <end position="74"/>
    </location>
</feature>
<feature type="transmembrane region" description="Helical" evidence="1">
    <location>
        <begin position="129"/>
        <end position="150"/>
    </location>
</feature>
<sequence>MNRKIILYLKNRFKEKRTYLIFIGFFILWISLFGIFVLGQTRREIKLNFLDLFSVATFITCLSSLFVLVFKWGFLRGTIERIRSNLETNHQIRNERRMQKMSHQEKEVFHRLEKERLAKKESKKNRSNFGFYLVFVTYLLASIPLILLSMHSFGFF</sequence>
<name>A0A449AVH2_9BACT</name>
<feature type="transmembrane region" description="Helical" evidence="1">
    <location>
        <begin position="20"/>
        <end position="40"/>
    </location>
</feature>
<keyword evidence="1" id="KW-0812">Transmembrane</keyword>